<dbReference type="Pfam" id="PF07508">
    <property type="entry name" value="Recombinase"/>
    <property type="match status" value="1"/>
</dbReference>
<protein>
    <submittedName>
        <fullName evidence="2">Site-specific recombinase, DNA invertase Pin</fullName>
    </submittedName>
</protein>
<accession>A0A0H4TSZ0</accession>
<reference evidence="2" key="1">
    <citation type="journal article" date="2015" name="ISME J.">
        <title>Aquifer environment selects for microbial species cohorts in sediment and groundwater.</title>
        <authorList>
            <person name="Hug L.A."/>
            <person name="Thomas B.C."/>
            <person name="Brown C.T."/>
            <person name="Frischkorn K.R."/>
            <person name="Williams K.H."/>
            <person name="Tringe S.G."/>
            <person name="Banfield J.F."/>
        </authorList>
    </citation>
    <scope>NUCLEOTIDE SEQUENCE</scope>
</reference>
<name>A0A0H4TSZ0_9EURY</name>
<dbReference type="InterPro" id="IPR011109">
    <property type="entry name" value="DNA_bind_recombinase_dom"/>
</dbReference>
<organism evidence="2">
    <name type="scientific">uncultured euryarchaeote Rifle_16ft_4_minimus_39</name>
    <dbReference type="NCBI Taxonomy" id="1665197"/>
    <lineage>
        <taxon>Archaea</taxon>
        <taxon>Methanobacteriati</taxon>
        <taxon>Methanobacteriota</taxon>
        <taxon>environmental samples</taxon>
    </lineage>
</organism>
<evidence type="ECO:0000259" key="1">
    <source>
        <dbReference type="PROSITE" id="PS51737"/>
    </source>
</evidence>
<dbReference type="GO" id="GO:0000150">
    <property type="term" value="F:DNA strand exchange activity"/>
    <property type="evidence" value="ECO:0007669"/>
    <property type="project" value="InterPro"/>
</dbReference>
<sequence length="224" mass="26340">MPAEKCERCWSRKRLVAREVTADERVDPSVRTQTVTLCEHCVDLAPEDALLFWEVFMRFSSVREFVRHYEVGSEEEAFRRLCAEKGFNEHDFLRRARILKGSARPDGEPRRFSAFLNYASPFGYRYIDGSLQVNEDEAKIVAFIFRRYLEGKGIAKICQELNRLGYRTKTGRRPGAHKSLIERETFNRVQLEMERRIRRPDQKSEERFQIRLDAFGKAPQPGSR</sequence>
<feature type="domain" description="Recombinase" evidence="1">
    <location>
        <begin position="121"/>
        <end position="222"/>
    </location>
</feature>
<dbReference type="Gene3D" id="3.90.1750.20">
    <property type="entry name" value="Putative Large Serine Recombinase, Chain B, Domain 2"/>
    <property type="match status" value="1"/>
</dbReference>
<dbReference type="EMBL" id="KT007025">
    <property type="protein sequence ID" value="AKQ03909.1"/>
    <property type="molecule type" value="Genomic_DNA"/>
</dbReference>
<evidence type="ECO:0000313" key="2">
    <source>
        <dbReference type="EMBL" id="AKQ03909.1"/>
    </source>
</evidence>
<dbReference type="InterPro" id="IPR038109">
    <property type="entry name" value="DNA_bind_recomb_sf"/>
</dbReference>
<dbReference type="PROSITE" id="PS51737">
    <property type="entry name" value="RECOMBINASE_DNA_BIND"/>
    <property type="match status" value="1"/>
</dbReference>
<proteinExistence type="predicted"/>
<dbReference type="GO" id="GO:0003677">
    <property type="term" value="F:DNA binding"/>
    <property type="evidence" value="ECO:0007669"/>
    <property type="project" value="InterPro"/>
</dbReference>
<dbReference type="AlphaFoldDB" id="A0A0H4TSZ0"/>